<organism evidence="1 2">
    <name type="scientific">Persicitalea jodogahamensis</name>
    <dbReference type="NCBI Taxonomy" id="402147"/>
    <lineage>
        <taxon>Bacteria</taxon>
        <taxon>Pseudomonadati</taxon>
        <taxon>Bacteroidota</taxon>
        <taxon>Cytophagia</taxon>
        <taxon>Cytophagales</taxon>
        <taxon>Spirosomataceae</taxon>
        <taxon>Persicitalea</taxon>
    </lineage>
</organism>
<evidence type="ECO:0000313" key="1">
    <source>
        <dbReference type="EMBL" id="GHB86846.1"/>
    </source>
</evidence>
<dbReference type="RefSeq" id="WP_229581415.1">
    <property type="nucleotide sequence ID" value="NZ_BMXF01000007.1"/>
</dbReference>
<proteinExistence type="predicted"/>
<accession>A0A8J3D5Q5</accession>
<sequence length="47" mass="5607">MLQKKDYIKYLLSPPFDYTCTNLADHKPNLYHDSVSGFLRRERFTPS</sequence>
<keyword evidence="2" id="KW-1185">Reference proteome</keyword>
<gene>
    <name evidence="1" type="ORF">GCM10007390_48240</name>
</gene>
<name>A0A8J3D5Q5_9BACT</name>
<dbReference type="EMBL" id="BMXF01000007">
    <property type="protein sequence ID" value="GHB86846.1"/>
    <property type="molecule type" value="Genomic_DNA"/>
</dbReference>
<evidence type="ECO:0000313" key="2">
    <source>
        <dbReference type="Proteomes" id="UP000598271"/>
    </source>
</evidence>
<dbReference type="Proteomes" id="UP000598271">
    <property type="component" value="Unassembled WGS sequence"/>
</dbReference>
<dbReference type="AlphaFoldDB" id="A0A8J3D5Q5"/>
<protein>
    <submittedName>
        <fullName evidence="1">Uncharacterized protein</fullName>
    </submittedName>
</protein>
<reference evidence="1 2" key="1">
    <citation type="journal article" date="2014" name="Int. J. Syst. Evol. Microbiol.">
        <title>Complete genome sequence of Corynebacterium casei LMG S-19264T (=DSM 44701T), isolated from a smear-ripened cheese.</title>
        <authorList>
            <consortium name="US DOE Joint Genome Institute (JGI-PGF)"/>
            <person name="Walter F."/>
            <person name="Albersmeier A."/>
            <person name="Kalinowski J."/>
            <person name="Ruckert C."/>
        </authorList>
    </citation>
    <scope>NUCLEOTIDE SEQUENCE [LARGE SCALE GENOMIC DNA]</scope>
    <source>
        <strain evidence="1 2">KCTC 12866</strain>
    </source>
</reference>
<comment type="caution">
    <text evidence="1">The sequence shown here is derived from an EMBL/GenBank/DDBJ whole genome shotgun (WGS) entry which is preliminary data.</text>
</comment>